<reference evidence="2 3" key="1">
    <citation type="submission" date="2016-09" db="EMBL/GenBank/DDBJ databases">
        <title>Genomic Taxonomy of the Vibrionaceae.</title>
        <authorList>
            <person name="Gonzalez-Castillo A."/>
            <person name="Gomez-Gil B."/>
            <person name="Enciso-Ibarra K."/>
        </authorList>
    </citation>
    <scope>NUCLEOTIDE SEQUENCE [LARGE SCALE GENOMIC DNA]</scope>
    <source>
        <strain evidence="2 3">CAIM 703</strain>
    </source>
</reference>
<comment type="caution">
    <text evidence="2">The sequence shown here is derived from an EMBL/GenBank/DDBJ whole genome shotgun (WGS) entry which is preliminary data.</text>
</comment>
<proteinExistence type="predicted"/>
<dbReference type="RefSeq" id="WP_075706366.1">
    <property type="nucleotide sequence ID" value="NZ_MJMJ01000003.1"/>
</dbReference>
<evidence type="ECO:0000313" key="3">
    <source>
        <dbReference type="Proteomes" id="UP000186313"/>
    </source>
</evidence>
<dbReference type="EMBL" id="MJMJ01000003">
    <property type="protein sequence ID" value="OLQ92437.1"/>
    <property type="molecule type" value="Genomic_DNA"/>
</dbReference>
<organism evidence="2 3">
    <name type="scientific">Vibrio panuliri</name>
    <dbReference type="NCBI Taxonomy" id="1381081"/>
    <lineage>
        <taxon>Bacteria</taxon>
        <taxon>Pseudomonadati</taxon>
        <taxon>Pseudomonadota</taxon>
        <taxon>Gammaproteobacteria</taxon>
        <taxon>Vibrionales</taxon>
        <taxon>Vibrionaceae</taxon>
        <taxon>Vibrio</taxon>
    </lineage>
</organism>
<dbReference type="Pfam" id="PF09836">
    <property type="entry name" value="DUF2063"/>
    <property type="match status" value="1"/>
</dbReference>
<dbReference type="InterPro" id="IPR018640">
    <property type="entry name" value="DUF2063"/>
</dbReference>
<dbReference type="STRING" id="1381081.BIY22_15405"/>
<dbReference type="AlphaFoldDB" id="A0A1Q9HNP5"/>
<sequence length="257" mass="28761">MKLAELQHQFASALHYHAKGEECHIVSDHFSADERVQIYRNNFVVSLSEVLEATYPMVKALLGDECFAPIARHHVLNHPLTSGDVTHYGEHFDQSLNAFPAVIQAAPYIEDVARFEWALDLTQQRYSRRPLGSHTLDQLATLPVELHGQIRFQFYPDVVLFASGYATYALHQAINKNPGALSHLDIQQPQQGVCACNHAGETWCLALEEEVYQLLSNIGKGLTLQEIAPSYLTALNQLIELNLIAGFSLKQSQPEDS</sequence>
<dbReference type="InterPro" id="IPR044922">
    <property type="entry name" value="DUF2063_N_sf"/>
</dbReference>
<feature type="domain" description="Putative DNA-binding" evidence="1">
    <location>
        <begin position="5"/>
        <end position="93"/>
    </location>
</feature>
<dbReference type="OrthoDB" id="4146344at2"/>
<dbReference type="Proteomes" id="UP000186313">
    <property type="component" value="Unassembled WGS sequence"/>
</dbReference>
<gene>
    <name evidence="2" type="ORF">BIY22_15405</name>
</gene>
<dbReference type="Gene3D" id="1.10.150.690">
    <property type="entry name" value="DUF2063"/>
    <property type="match status" value="1"/>
</dbReference>
<evidence type="ECO:0000259" key="1">
    <source>
        <dbReference type="Pfam" id="PF09836"/>
    </source>
</evidence>
<protein>
    <submittedName>
        <fullName evidence="2">DUF2063 domain-containing protein</fullName>
    </submittedName>
</protein>
<evidence type="ECO:0000313" key="2">
    <source>
        <dbReference type="EMBL" id="OLQ92437.1"/>
    </source>
</evidence>
<name>A0A1Q9HNP5_9VIBR</name>
<accession>A0A1Q9HNP5</accession>